<gene>
    <name evidence="6" type="ORF">GCM10011365_08290</name>
</gene>
<dbReference type="Pfam" id="PF14793">
    <property type="entry name" value="DUF4478"/>
    <property type="match status" value="1"/>
</dbReference>
<dbReference type="InterPro" id="IPR049788">
    <property type="entry name" value="PpnN"/>
</dbReference>
<dbReference type="Pfam" id="PF03641">
    <property type="entry name" value="Lysine_decarbox"/>
    <property type="match status" value="1"/>
</dbReference>
<dbReference type="InterPro" id="IPR021826">
    <property type="entry name" value="PpnN_C"/>
</dbReference>
<dbReference type="Gene3D" id="3.40.50.450">
    <property type="match status" value="1"/>
</dbReference>
<dbReference type="Proteomes" id="UP000605253">
    <property type="component" value="Unassembled WGS sequence"/>
</dbReference>
<dbReference type="GO" id="GO:0008714">
    <property type="term" value="F:AMP nucleosidase activity"/>
    <property type="evidence" value="ECO:0007669"/>
    <property type="project" value="UniProtKB-EC"/>
</dbReference>
<comment type="catalytic activity">
    <reaction evidence="1">
        <text>AMP + H2O = D-ribose 5-phosphate + adenine</text>
        <dbReference type="Rhea" id="RHEA:20129"/>
        <dbReference type="ChEBI" id="CHEBI:15377"/>
        <dbReference type="ChEBI" id="CHEBI:16708"/>
        <dbReference type="ChEBI" id="CHEBI:78346"/>
        <dbReference type="ChEBI" id="CHEBI:456215"/>
        <dbReference type="EC" id="3.2.2.4"/>
    </reaction>
</comment>
<evidence type="ECO:0000313" key="7">
    <source>
        <dbReference type="Proteomes" id="UP000605253"/>
    </source>
</evidence>
<evidence type="ECO:0000256" key="1">
    <source>
        <dbReference type="ARBA" id="ARBA00000274"/>
    </source>
</evidence>
<dbReference type="PANTHER" id="PTHR43393">
    <property type="entry name" value="CYTOKININ RIBOSIDE 5'-MONOPHOSPHATE PHOSPHORIBOHYDROLASE"/>
    <property type="match status" value="1"/>
</dbReference>
<reference evidence="6" key="2">
    <citation type="submission" date="2020-09" db="EMBL/GenBank/DDBJ databases">
        <authorList>
            <person name="Sun Q."/>
            <person name="Zhou Y."/>
        </authorList>
    </citation>
    <scope>NUCLEOTIDE SEQUENCE</scope>
    <source>
        <strain evidence="6">CGMCC 1.12181</strain>
    </source>
</reference>
<dbReference type="EMBL" id="BMEO01000003">
    <property type="protein sequence ID" value="GGF89431.1"/>
    <property type="molecule type" value="Genomic_DNA"/>
</dbReference>
<dbReference type="EC" id="3.2.2.4" evidence="2"/>
<evidence type="ECO:0000256" key="3">
    <source>
        <dbReference type="ARBA" id="ARBA00031983"/>
    </source>
</evidence>
<sequence>MNYNDIKTIDKCTIAARGGMTLLSQEEINRMMEVGQGGVHELFRKCCLAVLNHDASDDDAMAVLNRYPDFNVKLIPRERGIHLQFTNAPAQAFVDGKMISGIRDSIFAVLRDIVFQSAQKEVSSFDLEQPFDITNYVFEILRRAEVHQYGLEPNLVVCWGGHAINRVEYQYTKDVGYQIGLRGGHICTGCGTGAMKGPMKGASVGHAKQRIDNGRYVGLTEPSIIAAEAPNPIVNNLVIMPDIEKRLEAFVRLGHGIIVFPGGVGTAEEILYLIGILSDKRNQGIPFPFIMTGPKESAEYFYQIDEFIRFALGDEVADLYEIIIDDAEQVAVKMMAGLSAVKLHRSRHKISYYFNWALHIDEKLQFPFIPTHENMASLKLYRDRPLGELAASLRAAFSGIVAGNVKEFGRQQVLKHGVYQIHGEKDLMDKLDNLLKAFIEQKRMKLPGSEYVPVFEVVKEA</sequence>
<keyword evidence="7" id="KW-1185">Reference proteome</keyword>
<proteinExistence type="predicted"/>
<dbReference type="InterPro" id="IPR031100">
    <property type="entry name" value="LOG_fam"/>
</dbReference>
<dbReference type="SUPFAM" id="SSF102405">
    <property type="entry name" value="MCP/YpsA-like"/>
    <property type="match status" value="1"/>
</dbReference>
<dbReference type="PANTHER" id="PTHR43393:SF1">
    <property type="entry name" value="PYRIMIDINE_PURINE NUCLEOTIDE 5'-MONOPHOSPHATE NUCLEOSIDASE"/>
    <property type="match status" value="1"/>
</dbReference>
<dbReference type="InterPro" id="IPR027820">
    <property type="entry name" value="PpnN_N"/>
</dbReference>
<organism evidence="6 7">
    <name type="scientific">Marinicella pacifica</name>
    <dbReference type="NCBI Taxonomy" id="1171543"/>
    <lineage>
        <taxon>Bacteria</taxon>
        <taxon>Pseudomonadati</taxon>
        <taxon>Pseudomonadota</taxon>
        <taxon>Gammaproteobacteria</taxon>
        <taxon>Lysobacterales</taxon>
        <taxon>Marinicellaceae</taxon>
        <taxon>Marinicella</taxon>
    </lineage>
</organism>
<dbReference type="AlphaFoldDB" id="A0A917FJS5"/>
<dbReference type="InterPro" id="IPR037153">
    <property type="entry name" value="PpnN-like_sf"/>
</dbReference>
<accession>A0A917FJS5</accession>
<evidence type="ECO:0000259" key="4">
    <source>
        <dbReference type="Pfam" id="PF11892"/>
    </source>
</evidence>
<protein>
    <recommendedName>
        <fullName evidence="3">AMP nucleosidase</fullName>
        <ecNumber evidence="2">3.2.2.4</ecNumber>
    </recommendedName>
    <alternativeName>
        <fullName evidence="3">AMP nucleosidase</fullName>
    </alternativeName>
</protein>
<name>A0A917FJS5_9GAMM</name>
<dbReference type="InterPro" id="IPR052341">
    <property type="entry name" value="LOG_family_nucleotidases"/>
</dbReference>
<dbReference type="Pfam" id="PF11892">
    <property type="entry name" value="PpnN_C"/>
    <property type="match status" value="1"/>
</dbReference>
<evidence type="ECO:0000256" key="2">
    <source>
        <dbReference type="ARBA" id="ARBA00011985"/>
    </source>
</evidence>
<evidence type="ECO:0000259" key="5">
    <source>
        <dbReference type="Pfam" id="PF14793"/>
    </source>
</evidence>
<comment type="caution">
    <text evidence="6">The sequence shown here is derived from an EMBL/GenBank/DDBJ whole genome shotgun (WGS) entry which is preliminary data.</text>
</comment>
<dbReference type="NCBIfam" id="NF038390">
    <property type="entry name" value="Nsidase_PpnN"/>
    <property type="match status" value="1"/>
</dbReference>
<evidence type="ECO:0000313" key="6">
    <source>
        <dbReference type="EMBL" id="GGF89431.1"/>
    </source>
</evidence>
<dbReference type="GO" id="GO:0005829">
    <property type="term" value="C:cytosol"/>
    <property type="evidence" value="ECO:0007669"/>
    <property type="project" value="TreeGrafter"/>
</dbReference>
<reference evidence="6" key="1">
    <citation type="journal article" date="2014" name="Int. J. Syst. Evol. Microbiol.">
        <title>Complete genome sequence of Corynebacterium casei LMG S-19264T (=DSM 44701T), isolated from a smear-ripened cheese.</title>
        <authorList>
            <consortium name="US DOE Joint Genome Institute (JGI-PGF)"/>
            <person name="Walter F."/>
            <person name="Albersmeier A."/>
            <person name="Kalinowski J."/>
            <person name="Ruckert C."/>
        </authorList>
    </citation>
    <scope>NUCLEOTIDE SEQUENCE</scope>
    <source>
        <strain evidence="6">CGMCC 1.12181</strain>
    </source>
</reference>
<dbReference type="RefSeq" id="WP_188364432.1">
    <property type="nucleotide sequence ID" value="NZ_BAABJF010000004.1"/>
</dbReference>
<feature type="domain" description="Pyrimidine/purine nucleotide 5'-monophosphate nucleosidase N-terminal" evidence="5">
    <location>
        <begin position="14"/>
        <end position="118"/>
    </location>
</feature>
<feature type="domain" description="Pyrimidine/purine nucleotide 5'-monophosphate nucleosidase C-terminal" evidence="4">
    <location>
        <begin position="339"/>
        <end position="458"/>
    </location>
</feature>
<dbReference type="Gene3D" id="3.30.1850.10">
    <property type="entry name" value="MoCo carrier protein-like"/>
    <property type="match status" value="1"/>
</dbReference>